<dbReference type="EMBL" id="UASO01000003">
    <property type="protein sequence ID" value="SQC12339.1"/>
    <property type="molecule type" value="Genomic_DNA"/>
</dbReference>
<gene>
    <name evidence="2" type="ORF">NCTC9645_00859</name>
</gene>
<sequence>MRQSELDQYPAGTRQYGDFPGAWGWIRLLDKAVVSAYPGTSSSWSLSWKAPDGLLLNYTLRTEAGKDRWRCWRCETLRYRRRYSACARLLNVFR</sequence>
<name>A0A2X3EJL5_KLEPN</name>
<dbReference type="Proteomes" id="UP000250675">
    <property type="component" value="Unassembled WGS sequence"/>
</dbReference>
<evidence type="ECO:0000313" key="2">
    <source>
        <dbReference type="EMBL" id="SQC12339.1"/>
    </source>
</evidence>
<organism evidence="2 3">
    <name type="scientific">Klebsiella pneumoniae</name>
    <dbReference type="NCBI Taxonomy" id="573"/>
    <lineage>
        <taxon>Bacteria</taxon>
        <taxon>Pseudomonadati</taxon>
        <taxon>Pseudomonadota</taxon>
        <taxon>Gammaproteobacteria</taxon>
        <taxon>Enterobacterales</taxon>
        <taxon>Enterobacteriaceae</taxon>
        <taxon>Klebsiella/Raoultella group</taxon>
        <taxon>Klebsiella</taxon>
        <taxon>Klebsiella pneumoniae complex</taxon>
    </lineage>
</organism>
<protein>
    <submittedName>
        <fullName evidence="2">Type VI secretion protein VasK</fullName>
    </submittedName>
</protein>
<proteinExistence type="predicted"/>
<dbReference type="InterPro" id="IPR010623">
    <property type="entry name" value="IcmF_C"/>
</dbReference>
<reference evidence="2 3" key="1">
    <citation type="submission" date="2018-06" db="EMBL/GenBank/DDBJ databases">
        <authorList>
            <consortium name="Pathogen Informatics"/>
            <person name="Doyle S."/>
        </authorList>
    </citation>
    <scope>NUCLEOTIDE SEQUENCE [LARGE SCALE GENOMIC DNA]</scope>
    <source>
        <strain evidence="2 3">NCTC9645</strain>
    </source>
</reference>
<evidence type="ECO:0000313" key="3">
    <source>
        <dbReference type="Proteomes" id="UP000250675"/>
    </source>
</evidence>
<accession>A0A2X3EJL5</accession>
<dbReference type="Pfam" id="PF06744">
    <property type="entry name" value="IcmF_C"/>
    <property type="match status" value="1"/>
</dbReference>
<dbReference type="AlphaFoldDB" id="A0A2X3EJL5"/>
<feature type="domain" description="Type VI secretion system IcmF C-terminal" evidence="1">
    <location>
        <begin position="8"/>
        <end position="63"/>
    </location>
</feature>
<evidence type="ECO:0000259" key="1">
    <source>
        <dbReference type="Pfam" id="PF06744"/>
    </source>
</evidence>